<keyword evidence="1" id="KW-0472">Membrane</keyword>
<evidence type="ECO:0000313" key="2">
    <source>
        <dbReference type="EMBL" id="EDM77647.1"/>
    </source>
</evidence>
<evidence type="ECO:0008006" key="4">
    <source>
        <dbReference type="Google" id="ProtNLM"/>
    </source>
</evidence>
<keyword evidence="1" id="KW-1133">Transmembrane helix</keyword>
<keyword evidence="1" id="KW-0812">Transmembrane</keyword>
<dbReference type="EMBL" id="ABCS01000042">
    <property type="protein sequence ID" value="EDM77647.1"/>
    <property type="molecule type" value="Genomic_DNA"/>
</dbReference>
<feature type="transmembrane region" description="Helical" evidence="1">
    <location>
        <begin position="235"/>
        <end position="255"/>
    </location>
</feature>
<dbReference type="Proteomes" id="UP000005801">
    <property type="component" value="Unassembled WGS sequence"/>
</dbReference>
<protein>
    <recommendedName>
        <fullName evidence="4">HupE/UreJ family protein</fullName>
    </recommendedName>
</protein>
<evidence type="ECO:0000313" key="3">
    <source>
        <dbReference type="Proteomes" id="UP000005801"/>
    </source>
</evidence>
<evidence type="ECO:0000256" key="1">
    <source>
        <dbReference type="SAM" id="Phobius"/>
    </source>
</evidence>
<dbReference type="AlphaFoldDB" id="A6G8W1"/>
<dbReference type="InterPro" id="IPR032809">
    <property type="entry name" value="Put_HupE_UreJ"/>
</dbReference>
<dbReference type="eggNOG" id="COG2370">
    <property type="taxonomic scope" value="Bacteria"/>
</dbReference>
<dbReference type="OrthoDB" id="9808870at2"/>
<dbReference type="Pfam" id="PF13795">
    <property type="entry name" value="HupE_UreJ_2"/>
    <property type="match status" value="1"/>
</dbReference>
<comment type="caution">
    <text evidence="2">The sequence shown here is derived from an EMBL/GenBank/DDBJ whole genome shotgun (WGS) entry which is preliminary data.</text>
</comment>
<feature type="transmembrane region" description="Helical" evidence="1">
    <location>
        <begin position="175"/>
        <end position="195"/>
    </location>
</feature>
<proteinExistence type="predicted"/>
<sequence length="332" mass="35330">MSPPSALARLWAVALLLMLILALLPRAAAAHEYRPAVLTITAVEGEGATAGSYQVNFAPPFDAGRREILAVRPVFPEGCEYAAPTLTCADGLRGTLGVEGLAGQPVDVVVRIEHGPDRVESAVLRASAPQMTVRGDGGGVVWEYLSLGVVHILGGIDHLLFVFGLLLLVGFGRQLLWTVTGFTLAHSVTLALSAMDLVRPQQGPVEAVIALSIVLVAVEVAGERDDRAPSLSHRWPVLVSSSFGLLHGFGFSGALREIGFPAGQLAVPLLSFNLGVELGQLAVLGALWLMWRGLRERERFDTLAPRLRVGAAYAVGALATFWTVDRVVALWQ</sequence>
<dbReference type="RefSeq" id="WP_006973156.1">
    <property type="nucleotide sequence ID" value="NZ_ABCS01000042.1"/>
</dbReference>
<dbReference type="STRING" id="391625.PPSIR1_13880"/>
<feature type="transmembrane region" description="Helical" evidence="1">
    <location>
        <begin position="267"/>
        <end position="291"/>
    </location>
</feature>
<feature type="transmembrane region" description="Helical" evidence="1">
    <location>
        <begin position="144"/>
        <end position="168"/>
    </location>
</feature>
<name>A6G8W1_9BACT</name>
<organism evidence="2 3">
    <name type="scientific">Plesiocystis pacifica SIR-1</name>
    <dbReference type="NCBI Taxonomy" id="391625"/>
    <lineage>
        <taxon>Bacteria</taxon>
        <taxon>Pseudomonadati</taxon>
        <taxon>Myxococcota</taxon>
        <taxon>Polyangia</taxon>
        <taxon>Nannocystales</taxon>
        <taxon>Nannocystaceae</taxon>
        <taxon>Plesiocystis</taxon>
    </lineage>
</organism>
<accession>A6G8W1</accession>
<reference evidence="2 3" key="1">
    <citation type="submission" date="2007-06" db="EMBL/GenBank/DDBJ databases">
        <authorList>
            <person name="Shimkets L."/>
            <person name="Ferriera S."/>
            <person name="Johnson J."/>
            <person name="Kravitz S."/>
            <person name="Beeson K."/>
            <person name="Sutton G."/>
            <person name="Rogers Y.-H."/>
            <person name="Friedman R."/>
            <person name="Frazier M."/>
            <person name="Venter J.C."/>
        </authorList>
    </citation>
    <scope>NUCLEOTIDE SEQUENCE [LARGE SCALE GENOMIC DNA]</scope>
    <source>
        <strain evidence="2 3">SIR-1</strain>
    </source>
</reference>
<gene>
    <name evidence="2" type="ORF">PPSIR1_13880</name>
</gene>
<keyword evidence="3" id="KW-1185">Reference proteome</keyword>
<feature type="transmembrane region" description="Helical" evidence="1">
    <location>
        <begin position="207"/>
        <end position="223"/>
    </location>
</feature>